<dbReference type="InterPro" id="IPR017441">
    <property type="entry name" value="Protein_kinase_ATP_BS"/>
</dbReference>
<dbReference type="GO" id="GO:0004713">
    <property type="term" value="F:protein tyrosine kinase activity"/>
    <property type="evidence" value="ECO:0007669"/>
    <property type="project" value="TreeGrafter"/>
</dbReference>
<dbReference type="GO" id="GO:0003713">
    <property type="term" value="F:transcription coactivator activity"/>
    <property type="evidence" value="ECO:0007669"/>
    <property type="project" value="TreeGrafter"/>
</dbReference>
<keyword evidence="4" id="KW-0418">Kinase</keyword>
<dbReference type="GO" id="GO:0042771">
    <property type="term" value="P:intrinsic apoptotic signaling pathway in response to DNA damage by p53 class mediator"/>
    <property type="evidence" value="ECO:0007669"/>
    <property type="project" value="TreeGrafter"/>
</dbReference>
<reference evidence="10" key="1">
    <citation type="submission" date="2023-09" db="UniProtKB">
        <authorList>
            <consortium name="Ensembl"/>
        </authorList>
    </citation>
    <scope>IDENTIFICATION</scope>
</reference>
<feature type="region of interest" description="Disordered" evidence="8">
    <location>
        <begin position="364"/>
        <end position="403"/>
    </location>
</feature>
<evidence type="ECO:0000256" key="7">
    <source>
        <dbReference type="RuleBase" id="RU000304"/>
    </source>
</evidence>
<feature type="compositionally biased region" description="Low complexity" evidence="8">
    <location>
        <begin position="373"/>
        <end position="382"/>
    </location>
</feature>
<evidence type="ECO:0000259" key="9">
    <source>
        <dbReference type="PROSITE" id="PS50011"/>
    </source>
</evidence>
<protein>
    <submittedName>
        <fullName evidence="10">Homeodomain-interacting protein kinase 1-like</fullName>
    </submittedName>
</protein>
<dbReference type="PROSITE" id="PS00107">
    <property type="entry name" value="PROTEIN_KINASE_ATP"/>
    <property type="match status" value="1"/>
</dbReference>
<dbReference type="AlphaFoldDB" id="A0A3B5AIX2"/>
<proteinExistence type="inferred from homology"/>
<evidence type="ECO:0000313" key="10">
    <source>
        <dbReference type="Ensembl" id="ENSSPAP00000021443.1"/>
    </source>
</evidence>
<dbReference type="SMART" id="SM00220">
    <property type="entry name" value="S_TKc"/>
    <property type="match status" value="1"/>
</dbReference>
<evidence type="ECO:0000256" key="4">
    <source>
        <dbReference type="ARBA" id="ARBA00022777"/>
    </source>
</evidence>
<dbReference type="Gene3D" id="1.10.510.10">
    <property type="entry name" value="Transferase(Phosphotransferase) domain 1"/>
    <property type="match status" value="1"/>
</dbReference>
<dbReference type="Pfam" id="PF00069">
    <property type="entry name" value="Pkinase"/>
    <property type="match status" value="1"/>
</dbReference>
<comment type="similarity">
    <text evidence="7">Belongs to the protein kinase superfamily.</text>
</comment>
<keyword evidence="1 7" id="KW-0723">Serine/threonine-protein kinase</keyword>
<organism evidence="10">
    <name type="scientific">Stegastes partitus</name>
    <name type="common">bicolor damselfish</name>
    <dbReference type="NCBI Taxonomy" id="144197"/>
    <lineage>
        <taxon>Eukaryota</taxon>
        <taxon>Metazoa</taxon>
        <taxon>Chordata</taxon>
        <taxon>Craniata</taxon>
        <taxon>Vertebrata</taxon>
        <taxon>Euteleostomi</taxon>
        <taxon>Actinopterygii</taxon>
        <taxon>Neopterygii</taxon>
        <taxon>Teleostei</taxon>
        <taxon>Neoteleostei</taxon>
        <taxon>Acanthomorphata</taxon>
        <taxon>Ovalentaria</taxon>
        <taxon>Pomacentridae</taxon>
        <taxon>Stegastes</taxon>
    </lineage>
</organism>
<dbReference type="GO" id="GO:0005737">
    <property type="term" value="C:cytoplasm"/>
    <property type="evidence" value="ECO:0007669"/>
    <property type="project" value="TreeGrafter"/>
</dbReference>
<name>A0A3B5AIX2_9TELE</name>
<evidence type="ECO:0000256" key="8">
    <source>
        <dbReference type="SAM" id="MobiDB-lite"/>
    </source>
</evidence>
<dbReference type="GO" id="GO:0007224">
    <property type="term" value="P:smoothened signaling pathway"/>
    <property type="evidence" value="ECO:0007669"/>
    <property type="project" value="TreeGrafter"/>
</dbReference>
<dbReference type="InterPro" id="IPR008271">
    <property type="entry name" value="Ser/Thr_kinase_AS"/>
</dbReference>
<dbReference type="GO" id="GO:0005524">
    <property type="term" value="F:ATP binding"/>
    <property type="evidence" value="ECO:0007669"/>
    <property type="project" value="UniProtKB-UniRule"/>
</dbReference>
<dbReference type="InterPro" id="IPR050494">
    <property type="entry name" value="Ser_Thr_dual-spec_kinase"/>
</dbReference>
<feature type="binding site" evidence="6">
    <location>
        <position position="68"/>
    </location>
    <ligand>
        <name>ATP</name>
        <dbReference type="ChEBI" id="CHEBI:30616"/>
    </ligand>
</feature>
<dbReference type="InterPro" id="IPR011009">
    <property type="entry name" value="Kinase-like_dom_sf"/>
</dbReference>
<dbReference type="GO" id="GO:0046332">
    <property type="term" value="F:SMAD binding"/>
    <property type="evidence" value="ECO:0007669"/>
    <property type="project" value="TreeGrafter"/>
</dbReference>
<keyword evidence="2" id="KW-0808">Transferase</keyword>
<dbReference type="GO" id="GO:0003714">
    <property type="term" value="F:transcription corepressor activity"/>
    <property type="evidence" value="ECO:0007669"/>
    <property type="project" value="TreeGrafter"/>
</dbReference>
<evidence type="ECO:0000256" key="5">
    <source>
        <dbReference type="ARBA" id="ARBA00022840"/>
    </source>
</evidence>
<evidence type="ECO:0000256" key="2">
    <source>
        <dbReference type="ARBA" id="ARBA00022679"/>
    </source>
</evidence>
<dbReference type="STRING" id="144197.ENSSPAP00000021443"/>
<dbReference type="GO" id="GO:0016605">
    <property type="term" value="C:PML body"/>
    <property type="evidence" value="ECO:0007669"/>
    <property type="project" value="TreeGrafter"/>
</dbReference>
<dbReference type="Ensembl" id="ENSSPAT00000021776.1">
    <property type="protein sequence ID" value="ENSSPAP00000021443.1"/>
    <property type="gene ID" value="ENSSPAG00000015453.1"/>
</dbReference>
<evidence type="ECO:0000256" key="6">
    <source>
        <dbReference type="PROSITE-ProRule" id="PRU10141"/>
    </source>
</evidence>
<keyword evidence="3 6" id="KW-0547">Nucleotide-binding</keyword>
<dbReference type="PANTHER" id="PTHR24058">
    <property type="entry name" value="DUAL SPECIFICITY PROTEIN KINASE"/>
    <property type="match status" value="1"/>
</dbReference>
<dbReference type="GeneTree" id="ENSGT00940000155356"/>
<dbReference type="Gene3D" id="3.30.200.20">
    <property type="entry name" value="Phosphorylase Kinase, domain 1"/>
    <property type="match status" value="1"/>
</dbReference>
<sequence>HYEQRHSKVYHQHLFINKVLSNMATNLVITKGSQLGNCHVVEKILGEGSFGVVAKCRNTENKKTVAIKVNKNEEGVLEMAIDEIAILKQLRRLDPDTCSSIVQWDGFFIDKERICITFELLDLSLHHYLHQHKGGRLAIDDMRPVLYQMATALSHLQSINIIHADVKPVNIMVVNRHQTPLQVKLIDFGVARIGSTVQQGDWMGTLSYSAPEMLLGVPYNECVDMWALGLVMAEVAVGCPLYPGDTDYDVFTSIVQTQGQPPDDVLDCGCYTDTLFNTQEYGRTRWTFKTPDDYKQGFCASDTRKIKLKDQKMFVSLIKSMLTLDARRRITAREVLKHQFFNSRSPAPNQSATSPAPCQSATSWEERVDFSDQSPAPSQQSATSWEERVDFKDQSPGPSLSHSLETNLAEETNMDNISCFGRFMRTIIRAFHTCICK</sequence>
<dbReference type="GO" id="GO:0045944">
    <property type="term" value="P:positive regulation of transcription by RNA polymerase II"/>
    <property type="evidence" value="ECO:0007669"/>
    <property type="project" value="TreeGrafter"/>
</dbReference>
<feature type="domain" description="Protein kinase" evidence="9">
    <location>
        <begin position="39"/>
        <end position="341"/>
    </location>
</feature>
<dbReference type="SUPFAM" id="SSF56112">
    <property type="entry name" value="Protein kinase-like (PK-like)"/>
    <property type="match status" value="1"/>
</dbReference>
<dbReference type="GO" id="GO:0004674">
    <property type="term" value="F:protein serine/threonine kinase activity"/>
    <property type="evidence" value="ECO:0007669"/>
    <property type="project" value="UniProtKB-KW"/>
</dbReference>
<accession>A0A3B5AIX2</accession>
<dbReference type="PROSITE" id="PS50011">
    <property type="entry name" value="PROTEIN_KINASE_DOM"/>
    <property type="match status" value="1"/>
</dbReference>
<evidence type="ECO:0000256" key="3">
    <source>
        <dbReference type="ARBA" id="ARBA00022741"/>
    </source>
</evidence>
<dbReference type="PANTHER" id="PTHR24058:SF53">
    <property type="entry name" value="HOMEODOMAIN-INTERACTING PROTEIN KINASE 2"/>
    <property type="match status" value="1"/>
</dbReference>
<keyword evidence="5 6" id="KW-0067">ATP-binding</keyword>
<evidence type="ECO:0000256" key="1">
    <source>
        <dbReference type="ARBA" id="ARBA00022527"/>
    </source>
</evidence>
<dbReference type="PROSITE" id="PS00108">
    <property type="entry name" value="PROTEIN_KINASE_ST"/>
    <property type="match status" value="1"/>
</dbReference>
<dbReference type="InterPro" id="IPR000719">
    <property type="entry name" value="Prot_kinase_dom"/>
</dbReference>